<dbReference type="GeneID" id="61250481"/>
<dbReference type="PANTHER" id="PTHR43110">
    <property type="entry name" value="THIOL PEROXIDASE"/>
    <property type="match status" value="1"/>
</dbReference>
<keyword evidence="2" id="KW-0049">Antioxidant</keyword>
<dbReference type="InterPro" id="IPR050455">
    <property type="entry name" value="Tpx_Peroxidase_subfamily"/>
</dbReference>
<organism evidence="6 7">
    <name type="scientific">Fructilactobacillus lindneri DSM 20690 = JCM 11027</name>
    <dbReference type="NCBI Taxonomy" id="1122148"/>
    <lineage>
        <taxon>Bacteria</taxon>
        <taxon>Bacillati</taxon>
        <taxon>Bacillota</taxon>
        <taxon>Bacilli</taxon>
        <taxon>Lactobacillales</taxon>
        <taxon>Lactobacillaceae</taxon>
        <taxon>Fructilactobacillus</taxon>
    </lineage>
</organism>
<name>A0A0R2JPY1_9LACO</name>
<dbReference type="InterPro" id="IPR002065">
    <property type="entry name" value="TPX"/>
</dbReference>
<keyword evidence="1 6" id="KW-0575">Peroxidase</keyword>
<accession>A0A0R2JPY1</accession>
<dbReference type="OrthoDB" id="9781543at2"/>
<evidence type="ECO:0000313" key="6">
    <source>
        <dbReference type="EMBL" id="KRN79186.1"/>
    </source>
</evidence>
<comment type="caution">
    <text evidence="6">The sequence shown here is derived from an EMBL/GenBank/DDBJ whole genome shotgun (WGS) entry which is preliminary data.</text>
</comment>
<dbReference type="PROSITE" id="PS51352">
    <property type="entry name" value="THIOREDOXIN_2"/>
    <property type="match status" value="1"/>
</dbReference>
<evidence type="ECO:0000256" key="3">
    <source>
        <dbReference type="ARBA" id="ARBA00023157"/>
    </source>
</evidence>
<dbReference type="PATRIC" id="fig|1122148.6.peg.612"/>
<dbReference type="InterPro" id="IPR036249">
    <property type="entry name" value="Thioredoxin-like_sf"/>
</dbReference>
<sequence length="165" mass="18693">MEVKMFFKKVKLFGNPPQVGETLPEFTVENAAGDKINTKDLLGKPMVLCSVPNLDSEVCSLETKKFNKKADEFTNVRFVTISNNDLEVQKNWCAAKGVDNLEVMSDFDGSFGEAMKLYIPEIKHLARAVFLINADGKIVYEQIVPQVARQPKYKEVIEKIKELFE</sequence>
<evidence type="ECO:0000313" key="7">
    <source>
        <dbReference type="Proteomes" id="UP000051565"/>
    </source>
</evidence>
<evidence type="ECO:0000256" key="2">
    <source>
        <dbReference type="ARBA" id="ARBA00022862"/>
    </source>
</evidence>
<dbReference type="PANTHER" id="PTHR43110:SF1">
    <property type="entry name" value="THIOL PEROXIDASE"/>
    <property type="match status" value="1"/>
</dbReference>
<dbReference type="InterPro" id="IPR000866">
    <property type="entry name" value="AhpC/TSA"/>
</dbReference>
<dbReference type="CDD" id="cd03014">
    <property type="entry name" value="PRX_Atyp2cys"/>
    <property type="match status" value="1"/>
</dbReference>
<dbReference type="SUPFAM" id="SSF52833">
    <property type="entry name" value="Thioredoxin-like"/>
    <property type="match status" value="1"/>
</dbReference>
<keyword evidence="4" id="KW-0676">Redox-active center</keyword>
<dbReference type="Proteomes" id="UP000051565">
    <property type="component" value="Unassembled WGS sequence"/>
</dbReference>
<evidence type="ECO:0000259" key="5">
    <source>
        <dbReference type="PROSITE" id="PS51352"/>
    </source>
</evidence>
<feature type="domain" description="Thioredoxin" evidence="5">
    <location>
        <begin position="17"/>
        <end position="165"/>
    </location>
</feature>
<keyword evidence="1 6" id="KW-0560">Oxidoreductase</keyword>
<dbReference type="Pfam" id="PF00578">
    <property type="entry name" value="AhpC-TSA"/>
    <property type="match status" value="1"/>
</dbReference>
<keyword evidence="3" id="KW-1015">Disulfide bond</keyword>
<dbReference type="STRING" id="53444.AYR59_06460"/>
<reference evidence="6 7" key="1">
    <citation type="journal article" date="2015" name="Genome Announc.">
        <title>Expanding the biotechnology potential of lactobacilli through comparative genomics of 213 strains and associated genera.</title>
        <authorList>
            <person name="Sun Z."/>
            <person name="Harris H.M."/>
            <person name="McCann A."/>
            <person name="Guo C."/>
            <person name="Argimon S."/>
            <person name="Zhang W."/>
            <person name="Yang X."/>
            <person name="Jeffery I.B."/>
            <person name="Cooney J.C."/>
            <person name="Kagawa T.F."/>
            <person name="Liu W."/>
            <person name="Song Y."/>
            <person name="Salvetti E."/>
            <person name="Wrobel A."/>
            <person name="Rasinkangas P."/>
            <person name="Parkhill J."/>
            <person name="Rea M.C."/>
            <person name="O'Sullivan O."/>
            <person name="Ritari J."/>
            <person name="Douillard F.P."/>
            <person name="Paul Ross R."/>
            <person name="Yang R."/>
            <person name="Briner A.E."/>
            <person name="Felis G.E."/>
            <person name="de Vos W.M."/>
            <person name="Barrangou R."/>
            <person name="Klaenhammer T.R."/>
            <person name="Caufield P.W."/>
            <person name="Cui Y."/>
            <person name="Zhang H."/>
            <person name="O'Toole P.W."/>
        </authorList>
    </citation>
    <scope>NUCLEOTIDE SEQUENCE [LARGE SCALE GENOMIC DNA]</scope>
    <source>
        <strain evidence="6 7">DSM 20690</strain>
    </source>
</reference>
<gene>
    <name evidence="6" type="ORF">IV52_GL000592</name>
</gene>
<keyword evidence="7" id="KW-1185">Reference proteome</keyword>
<dbReference type="GO" id="GO:0008379">
    <property type="term" value="F:thioredoxin peroxidase activity"/>
    <property type="evidence" value="ECO:0007669"/>
    <property type="project" value="InterPro"/>
</dbReference>
<evidence type="ECO:0000256" key="4">
    <source>
        <dbReference type="ARBA" id="ARBA00023284"/>
    </source>
</evidence>
<dbReference type="EMBL" id="JQBT01000032">
    <property type="protein sequence ID" value="KRN79186.1"/>
    <property type="molecule type" value="Genomic_DNA"/>
</dbReference>
<dbReference type="InterPro" id="IPR013766">
    <property type="entry name" value="Thioredoxin_domain"/>
</dbReference>
<protein>
    <submittedName>
        <fullName evidence="6">Thiol peroxidase</fullName>
    </submittedName>
</protein>
<dbReference type="Gene3D" id="3.40.30.10">
    <property type="entry name" value="Glutaredoxin"/>
    <property type="match status" value="1"/>
</dbReference>
<evidence type="ECO:0000256" key="1">
    <source>
        <dbReference type="ARBA" id="ARBA00022559"/>
    </source>
</evidence>
<dbReference type="AlphaFoldDB" id="A0A0R2JPY1"/>
<dbReference type="RefSeq" id="WP_054646329.1">
    <property type="nucleotide sequence ID" value="NZ_FUXS01000001.1"/>
</dbReference>
<proteinExistence type="predicted"/>